<feature type="domain" description="EAL" evidence="6">
    <location>
        <begin position="624"/>
        <end position="878"/>
    </location>
</feature>
<accession>A0ABQ0CD44</accession>
<dbReference type="PROSITE" id="PS50110">
    <property type="entry name" value="RESPONSE_REGULATORY"/>
    <property type="match status" value="1"/>
</dbReference>
<dbReference type="PROSITE" id="PS50113">
    <property type="entry name" value="PAC"/>
    <property type="match status" value="2"/>
</dbReference>
<keyword evidence="1" id="KW-0597">Phosphoprotein</keyword>
<dbReference type="NCBIfam" id="TIGR00229">
    <property type="entry name" value="sensory_box"/>
    <property type="match status" value="2"/>
</dbReference>
<feature type="domain" description="Response regulatory" evidence="3">
    <location>
        <begin position="37"/>
        <end position="161"/>
    </location>
</feature>
<evidence type="ECO:0000259" key="3">
    <source>
        <dbReference type="PROSITE" id="PS50110"/>
    </source>
</evidence>
<dbReference type="PANTHER" id="PTHR44757">
    <property type="entry name" value="DIGUANYLATE CYCLASE DGCP"/>
    <property type="match status" value="1"/>
</dbReference>
<evidence type="ECO:0000256" key="2">
    <source>
        <dbReference type="SAM" id="MobiDB-lite"/>
    </source>
</evidence>
<dbReference type="Gene3D" id="3.40.50.2300">
    <property type="match status" value="1"/>
</dbReference>
<feature type="domain" description="PAC" evidence="5">
    <location>
        <begin position="398"/>
        <end position="450"/>
    </location>
</feature>
<dbReference type="InterPro" id="IPR052155">
    <property type="entry name" value="Biofilm_reg_signaling"/>
</dbReference>
<dbReference type="Gene3D" id="2.10.70.100">
    <property type="match status" value="1"/>
</dbReference>
<dbReference type="InterPro" id="IPR013655">
    <property type="entry name" value="PAS_fold_3"/>
</dbReference>
<dbReference type="InterPro" id="IPR043128">
    <property type="entry name" value="Rev_trsase/Diguanyl_cyclase"/>
</dbReference>
<dbReference type="Proteomes" id="UP001628193">
    <property type="component" value="Unassembled WGS sequence"/>
</dbReference>
<evidence type="ECO:0000259" key="6">
    <source>
        <dbReference type="PROSITE" id="PS50883"/>
    </source>
</evidence>
<dbReference type="Pfam" id="PF13426">
    <property type="entry name" value="PAS_9"/>
    <property type="match status" value="1"/>
</dbReference>
<feature type="modified residue" description="4-aspartylphosphate" evidence="1">
    <location>
        <position position="92"/>
    </location>
</feature>
<dbReference type="Gene3D" id="3.30.450.20">
    <property type="entry name" value="PAS domain"/>
    <property type="match status" value="2"/>
</dbReference>
<feature type="domain" description="PAS" evidence="4">
    <location>
        <begin position="330"/>
        <end position="381"/>
    </location>
</feature>
<dbReference type="InterPro" id="IPR035919">
    <property type="entry name" value="EAL_sf"/>
</dbReference>
<sequence length="881" mass="98833">MTDRHPIELLLSDPTKHPTPAPCTQDPGPRRAQGPWTVLIVDDDTDIHALTRMVLRDLTFAGAGLTFASAHSAAEAIPILEANPEIAVMLLDVVMETDQAGLDLVRHVREVMKNGFVRIILRTGQAGQAPEPRVITEYDINDYRDKSDLTSQKLITAVTVALRAWRDLKTIEHLVHSLRRERESLARAQRIAHLGNWEWDIARDAMICSEEARRIVGIPLHSDIHGVLETFLSISHPEDRARVEQTIQHALLELTPFEFDHRILRPNGEIRWVHEMGEVIRDADGKPMRMAGTMHDRTEQREAEQRLKIAASVFEGAMEEAESHMLLTAKVFENAVEGVMVTDRSGRIVSVNPAFSVITGFDADDALGNTPAMLQSGIHDELFYSRLWHDLLGETSSWRGEIWNRRKNGEAHPVWETITAIRDRTQTITHFVAVFQDLTAIKRSEEALHFRTYHDSLTGLPNRALFHDRLRQAIGQSGRSDDKVMVLIFDLDLFKNLNNSLGHTVGDRLLKGVAERLRHFVREGDTVSRLAGDTFGFILRGIRNSQDVGVVVRKLADALAKPFYIDEQELFVTASMGVTLCPEDGDEADLLIRNADMAVARAKTAGRDNCQYYAPAMGAEAERRLALENSLRQGLERDEFLLHYQPKVDLRTERISGMEALVRWRHPRDGMISPAEFIPVAEESGLILPLGSRVLKQACLQTKKWHDAGFEHLRVAVNLSIRQFRQADLLDDVRAALEESGLPPDALELEVTETLMMENLDDIVAILTRLKALGPTIAVDDFGVGHSSLTYLKKLPIDVLKIDQSFVRDLTLDSDDAAIVTAILALGRSLRLKVVAEGVETPEQLAFLRNEGCDQFQGYLFSRPLEIEAFSCRLAESFPAP</sequence>
<name>A0ABQ0CD44_9PROT</name>
<feature type="domain" description="PAC" evidence="5">
    <location>
        <begin position="257"/>
        <end position="309"/>
    </location>
</feature>
<dbReference type="CDD" id="cd01948">
    <property type="entry name" value="EAL"/>
    <property type="match status" value="1"/>
</dbReference>
<dbReference type="SUPFAM" id="SSF52172">
    <property type="entry name" value="CheY-like"/>
    <property type="match status" value="1"/>
</dbReference>
<dbReference type="InterPro" id="IPR001789">
    <property type="entry name" value="Sig_transdc_resp-reg_receiver"/>
</dbReference>
<dbReference type="InterPro" id="IPR000014">
    <property type="entry name" value="PAS"/>
</dbReference>
<dbReference type="Gene3D" id="3.20.20.450">
    <property type="entry name" value="EAL domain"/>
    <property type="match status" value="1"/>
</dbReference>
<feature type="region of interest" description="Disordered" evidence="2">
    <location>
        <begin position="1"/>
        <end position="33"/>
    </location>
</feature>
<organism evidence="8 9">
    <name type="scientific">Candidatus Magnetaquiglobus chichijimensis</name>
    <dbReference type="NCBI Taxonomy" id="3141448"/>
    <lineage>
        <taxon>Bacteria</taxon>
        <taxon>Pseudomonadati</taxon>
        <taxon>Pseudomonadota</taxon>
        <taxon>Magnetococcia</taxon>
        <taxon>Magnetococcales</taxon>
        <taxon>Candidatus Magnetaquicoccaceae</taxon>
        <taxon>Candidatus Magnetaquiglobus</taxon>
    </lineage>
</organism>
<proteinExistence type="predicted"/>
<dbReference type="PROSITE" id="PS50112">
    <property type="entry name" value="PAS"/>
    <property type="match status" value="1"/>
</dbReference>
<dbReference type="Pfam" id="PF00990">
    <property type="entry name" value="GGDEF"/>
    <property type="match status" value="1"/>
</dbReference>
<evidence type="ECO:0000256" key="1">
    <source>
        <dbReference type="PROSITE-ProRule" id="PRU00169"/>
    </source>
</evidence>
<evidence type="ECO:0000313" key="8">
    <source>
        <dbReference type="EMBL" id="GAB0058818.1"/>
    </source>
</evidence>
<dbReference type="CDD" id="cd00130">
    <property type="entry name" value="PAS"/>
    <property type="match status" value="2"/>
</dbReference>
<dbReference type="PROSITE" id="PS50883">
    <property type="entry name" value="EAL"/>
    <property type="match status" value="1"/>
</dbReference>
<feature type="domain" description="GGDEF" evidence="7">
    <location>
        <begin position="482"/>
        <end position="615"/>
    </location>
</feature>
<dbReference type="SMART" id="SM00086">
    <property type="entry name" value="PAC"/>
    <property type="match status" value="2"/>
</dbReference>
<dbReference type="InterPro" id="IPR029787">
    <property type="entry name" value="Nucleotide_cyclase"/>
</dbReference>
<evidence type="ECO:0000313" key="9">
    <source>
        <dbReference type="Proteomes" id="UP001628193"/>
    </source>
</evidence>
<dbReference type="SUPFAM" id="SSF55785">
    <property type="entry name" value="PYP-like sensor domain (PAS domain)"/>
    <property type="match status" value="2"/>
</dbReference>
<dbReference type="NCBIfam" id="TIGR00254">
    <property type="entry name" value="GGDEF"/>
    <property type="match status" value="1"/>
</dbReference>
<evidence type="ECO:0000259" key="5">
    <source>
        <dbReference type="PROSITE" id="PS50113"/>
    </source>
</evidence>
<reference evidence="8 9" key="1">
    <citation type="submission" date="2024-09" db="EMBL/GenBank/DDBJ databases">
        <title>Draft genome sequence of Candidatus Magnetaquicoccaceae bacterium FCR-1.</title>
        <authorList>
            <person name="Shimoshige H."/>
            <person name="Shimamura S."/>
            <person name="Taoka A."/>
            <person name="Kobayashi H."/>
            <person name="Maekawa T."/>
        </authorList>
    </citation>
    <scope>NUCLEOTIDE SEQUENCE [LARGE SCALE GENOMIC DNA]</scope>
    <source>
        <strain evidence="8 9">FCR-1</strain>
    </source>
</reference>
<dbReference type="SMART" id="SM00091">
    <property type="entry name" value="PAS"/>
    <property type="match status" value="2"/>
</dbReference>
<dbReference type="SMART" id="SM00267">
    <property type="entry name" value="GGDEF"/>
    <property type="match status" value="1"/>
</dbReference>
<protein>
    <submittedName>
        <fullName evidence="8">Uncharacterized protein</fullName>
    </submittedName>
</protein>
<evidence type="ECO:0000259" key="7">
    <source>
        <dbReference type="PROSITE" id="PS50887"/>
    </source>
</evidence>
<dbReference type="SMART" id="SM00052">
    <property type="entry name" value="EAL"/>
    <property type="match status" value="1"/>
</dbReference>
<dbReference type="InterPro" id="IPR011006">
    <property type="entry name" value="CheY-like_superfamily"/>
</dbReference>
<keyword evidence="9" id="KW-1185">Reference proteome</keyword>
<dbReference type="EMBL" id="BAAFGK010000005">
    <property type="protein sequence ID" value="GAB0058818.1"/>
    <property type="molecule type" value="Genomic_DNA"/>
</dbReference>
<dbReference type="Pfam" id="PF00563">
    <property type="entry name" value="EAL"/>
    <property type="match status" value="1"/>
</dbReference>
<dbReference type="SMART" id="SM00448">
    <property type="entry name" value="REC"/>
    <property type="match status" value="1"/>
</dbReference>
<dbReference type="CDD" id="cd01949">
    <property type="entry name" value="GGDEF"/>
    <property type="match status" value="1"/>
</dbReference>
<evidence type="ECO:0000259" key="4">
    <source>
        <dbReference type="PROSITE" id="PS50112"/>
    </source>
</evidence>
<dbReference type="Gene3D" id="3.30.70.270">
    <property type="match status" value="1"/>
</dbReference>
<dbReference type="InterPro" id="IPR001633">
    <property type="entry name" value="EAL_dom"/>
</dbReference>
<gene>
    <name evidence="8" type="ORF">SIID45300_03175</name>
</gene>
<comment type="caution">
    <text evidence="8">The sequence shown here is derived from an EMBL/GenBank/DDBJ whole genome shotgun (WGS) entry which is preliminary data.</text>
</comment>
<dbReference type="InterPro" id="IPR035965">
    <property type="entry name" value="PAS-like_dom_sf"/>
</dbReference>
<dbReference type="SUPFAM" id="SSF141868">
    <property type="entry name" value="EAL domain-like"/>
    <property type="match status" value="1"/>
</dbReference>
<dbReference type="InterPro" id="IPR000160">
    <property type="entry name" value="GGDEF_dom"/>
</dbReference>
<dbReference type="Pfam" id="PF08447">
    <property type="entry name" value="PAS_3"/>
    <property type="match status" value="1"/>
</dbReference>
<dbReference type="SUPFAM" id="SSF55073">
    <property type="entry name" value="Nucleotide cyclase"/>
    <property type="match status" value="1"/>
</dbReference>
<dbReference type="InterPro" id="IPR001610">
    <property type="entry name" value="PAC"/>
</dbReference>
<dbReference type="InterPro" id="IPR000700">
    <property type="entry name" value="PAS-assoc_C"/>
</dbReference>
<dbReference type="PROSITE" id="PS50887">
    <property type="entry name" value="GGDEF"/>
    <property type="match status" value="1"/>
</dbReference>
<dbReference type="PANTHER" id="PTHR44757:SF2">
    <property type="entry name" value="BIOFILM ARCHITECTURE MAINTENANCE PROTEIN MBAA"/>
    <property type="match status" value="1"/>
</dbReference>